<name>A0ABU6XNG7_9FABA</name>
<keyword evidence="4" id="KW-0216">Detoxification</keyword>
<dbReference type="Pfam" id="PF02798">
    <property type="entry name" value="GST_N"/>
    <property type="match status" value="1"/>
</dbReference>
<dbReference type="Proteomes" id="UP001341840">
    <property type="component" value="Unassembled WGS sequence"/>
</dbReference>
<dbReference type="SFLD" id="SFLDG01154">
    <property type="entry name" value="Main.5:_Phi-like"/>
    <property type="match status" value="1"/>
</dbReference>
<dbReference type="EMBL" id="JASCZI010212113">
    <property type="protein sequence ID" value="MED6198395.1"/>
    <property type="molecule type" value="Genomic_DNA"/>
</dbReference>
<dbReference type="PROSITE" id="PS50405">
    <property type="entry name" value="GST_CTER"/>
    <property type="match status" value="1"/>
</dbReference>
<gene>
    <name evidence="9" type="ORF">PIB30_065938</name>
</gene>
<dbReference type="SUPFAM" id="SSF47616">
    <property type="entry name" value="GST C-terminal domain-like"/>
    <property type="match status" value="1"/>
</dbReference>
<dbReference type="CDD" id="cd03053">
    <property type="entry name" value="GST_N_Phi"/>
    <property type="match status" value="1"/>
</dbReference>
<evidence type="ECO:0000259" key="7">
    <source>
        <dbReference type="PROSITE" id="PS50404"/>
    </source>
</evidence>
<sequence length="211" mass="24014">MKLHGNPMSTATMRVAAALYEKELDFEFLTIDFNSGEHKKEPYLSLNPFGQLPAFEDGDLKLFESRAITKYIAHEYANKGTQLIETNDSKKMAIITLWLEVEAQQYEQPASKLLWELHFKQLFGIPTDPKVVEENEAKLSVVLGIYEKRLSESKYLGGDSFTLADLHHLPTLHFLMSTQVKKLVEPLPRVSAWVADITARPSWSKVTSMLN</sequence>
<evidence type="ECO:0000313" key="10">
    <source>
        <dbReference type="Proteomes" id="UP001341840"/>
    </source>
</evidence>
<dbReference type="Pfam" id="PF00043">
    <property type="entry name" value="GST_C"/>
    <property type="match status" value="1"/>
</dbReference>
<organism evidence="9 10">
    <name type="scientific">Stylosanthes scabra</name>
    <dbReference type="NCBI Taxonomy" id="79078"/>
    <lineage>
        <taxon>Eukaryota</taxon>
        <taxon>Viridiplantae</taxon>
        <taxon>Streptophyta</taxon>
        <taxon>Embryophyta</taxon>
        <taxon>Tracheophyta</taxon>
        <taxon>Spermatophyta</taxon>
        <taxon>Magnoliopsida</taxon>
        <taxon>eudicotyledons</taxon>
        <taxon>Gunneridae</taxon>
        <taxon>Pentapetalae</taxon>
        <taxon>rosids</taxon>
        <taxon>fabids</taxon>
        <taxon>Fabales</taxon>
        <taxon>Fabaceae</taxon>
        <taxon>Papilionoideae</taxon>
        <taxon>50 kb inversion clade</taxon>
        <taxon>dalbergioids sensu lato</taxon>
        <taxon>Dalbergieae</taxon>
        <taxon>Pterocarpus clade</taxon>
        <taxon>Stylosanthes</taxon>
    </lineage>
</organism>
<evidence type="ECO:0000256" key="2">
    <source>
        <dbReference type="ARBA" id="ARBA00010128"/>
    </source>
</evidence>
<keyword evidence="5" id="KW-0808">Transferase</keyword>
<comment type="similarity">
    <text evidence="2">Belongs to the GST superfamily. Phi family.</text>
</comment>
<keyword evidence="10" id="KW-1185">Reference proteome</keyword>
<dbReference type="SUPFAM" id="SSF52833">
    <property type="entry name" value="Thioredoxin-like"/>
    <property type="match status" value="1"/>
</dbReference>
<accession>A0ABU6XNG7</accession>
<evidence type="ECO:0000313" key="9">
    <source>
        <dbReference type="EMBL" id="MED6198395.1"/>
    </source>
</evidence>
<dbReference type="SFLD" id="SFLDG00358">
    <property type="entry name" value="Main_(cytGST)"/>
    <property type="match status" value="1"/>
</dbReference>
<dbReference type="Gene3D" id="3.40.30.10">
    <property type="entry name" value="Glutaredoxin"/>
    <property type="match status" value="1"/>
</dbReference>
<feature type="domain" description="GST N-terminal" evidence="7">
    <location>
        <begin position="1"/>
        <end position="80"/>
    </location>
</feature>
<dbReference type="InterPro" id="IPR004046">
    <property type="entry name" value="GST_C"/>
</dbReference>
<evidence type="ECO:0000256" key="3">
    <source>
        <dbReference type="ARBA" id="ARBA00012452"/>
    </source>
</evidence>
<dbReference type="CDD" id="cd03187">
    <property type="entry name" value="GST_C_Phi"/>
    <property type="match status" value="1"/>
</dbReference>
<dbReference type="Gene3D" id="1.20.1050.10">
    <property type="match status" value="1"/>
</dbReference>
<dbReference type="PROSITE" id="PS50404">
    <property type="entry name" value="GST_NTER"/>
    <property type="match status" value="1"/>
</dbReference>
<dbReference type="InterPro" id="IPR004045">
    <property type="entry name" value="Glutathione_S-Trfase_N"/>
</dbReference>
<comment type="catalytic activity">
    <reaction evidence="6">
        <text>RX + glutathione = an S-substituted glutathione + a halide anion + H(+)</text>
        <dbReference type="Rhea" id="RHEA:16437"/>
        <dbReference type="ChEBI" id="CHEBI:15378"/>
        <dbReference type="ChEBI" id="CHEBI:16042"/>
        <dbReference type="ChEBI" id="CHEBI:17792"/>
        <dbReference type="ChEBI" id="CHEBI:57925"/>
        <dbReference type="ChEBI" id="CHEBI:90779"/>
        <dbReference type="EC" id="2.5.1.18"/>
    </reaction>
</comment>
<dbReference type="InterPro" id="IPR036249">
    <property type="entry name" value="Thioredoxin-like_sf"/>
</dbReference>
<dbReference type="InterPro" id="IPR040079">
    <property type="entry name" value="Glutathione_S-Trfase"/>
</dbReference>
<proteinExistence type="inferred from homology"/>
<evidence type="ECO:0000256" key="6">
    <source>
        <dbReference type="ARBA" id="ARBA00047960"/>
    </source>
</evidence>
<comment type="subcellular location">
    <subcellularLocation>
        <location evidence="1">Cytoplasm</location>
        <location evidence="1">Cytosol</location>
    </subcellularLocation>
</comment>
<dbReference type="SFLD" id="SFLDS00019">
    <property type="entry name" value="Glutathione_Transferase_(cytos"/>
    <property type="match status" value="1"/>
</dbReference>
<protein>
    <recommendedName>
        <fullName evidence="3">glutathione transferase</fullName>
        <ecNumber evidence="3">2.5.1.18</ecNumber>
    </recommendedName>
</protein>
<comment type="caution">
    <text evidence="9">The sequence shown here is derived from an EMBL/GenBank/DDBJ whole genome shotgun (WGS) entry which is preliminary data.</text>
</comment>
<dbReference type="InterPro" id="IPR010987">
    <property type="entry name" value="Glutathione-S-Trfase_C-like"/>
</dbReference>
<feature type="domain" description="GST C-terminal" evidence="8">
    <location>
        <begin position="88"/>
        <end position="211"/>
    </location>
</feature>
<dbReference type="EC" id="2.5.1.18" evidence="3"/>
<dbReference type="InterPro" id="IPR034347">
    <property type="entry name" value="GST_Phi_C"/>
</dbReference>
<reference evidence="9 10" key="1">
    <citation type="journal article" date="2023" name="Plants (Basel)">
        <title>Bridging the Gap: Combining Genomics and Transcriptomics Approaches to Understand Stylosanthes scabra, an Orphan Legume from the Brazilian Caatinga.</title>
        <authorList>
            <person name="Ferreira-Neto J.R.C."/>
            <person name="da Silva M.D."/>
            <person name="Binneck E."/>
            <person name="de Melo N.F."/>
            <person name="da Silva R.H."/>
            <person name="de Melo A.L.T.M."/>
            <person name="Pandolfi V."/>
            <person name="Bustamante F.O."/>
            <person name="Brasileiro-Vidal A.C."/>
            <person name="Benko-Iseppon A.M."/>
        </authorList>
    </citation>
    <scope>NUCLEOTIDE SEQUENCE [LARGE SCALE GENOMIC DNA]</scope>
    <source>
        <tissue evidence="9">Leaves</tissue>
    </source>
</reference>
<evidence type="ECO:0000256" key="4">
    <source>
        <dbReference type="ARBA" id="ARBA00022575"/>
    </source>
</evidence>
<evidence type="ECO:0000259" key="8">
    <source>
        <dbReference type="PROSITE" id="PS50405"/>
    </source>
</evidence>
<dbReference type="PANTHER" id="PTHR43900">
    <property type="entry name" value="GLUTATHIONE S-TRANSFERASE RHO"/>
    <property type="match status" value="1"/>
</dbReference>
<dbReference type="InterPro" id="IPR036282">
    <property type="entry name" value="Glutathione-S-Trfase_C_sf"/>
</dbReference>
<evidence type="ECO:0000256" key="1">
    <source>
        <dbReference type="ARBA" id="ARBA00004514"/>
    </source>
</evidence>
<evidence type="ECO:0000256" key="5">
    <source>
        <dbReference type="ARBA" id="ARBA00022679"/>
    </source>
</evidence>
<dbReference type="PANTHER" id="PTHR43900:SF47">
    <property type="entry name" value="GLUTATHIONE S-TRANSFERASE F6-RELATED"/>
    <property type="match status" value="1"/>
</dbReference>